<sequence length="77" mass="8229">MPKGPRGEKRPAAAIGLAVLVGKIATGEVEDERDEKLSSAAAEMGRAGGKKRAENMTPERRKEIAQKAAAKRWAKDS</sequence>
<feature type="compositionally biased region" description="Basic and acidic residues" evidence="1">
    <location>
        <begin position="51"/>
        <end position="65"/>
    </location>
</feature>
<evidence type="ECO:0000313" key="2">
    <source>
        <dbReference type="EMBL" id="RVT42014.1"/>
    </source>
</evidence>
<reference evidence="2 3" key="1">
    <citation type="submission" date="2019-01" db="EMBL/GenBank/DDBJ databases">
        <authorList>
            <person name="Chen W.-M."/>
        </authorList>
    </citation>
    <scope>NUCLEOTIDE SEQUENCE [LARGE SCALE GENOMIC DNA]</scope>
    <source>
        <strain evidence="2 3">TLA-22</strain>
    </source>
</reference>
<dbReference type="AlphaFoldDB" id="A0A437J967"/>
<feature type="region of interest" description="Disordered" evidence="1">
    <location>
        <begin position="29"/>
        <end position="77"/>
    </location>
</feature>
<dbReference type="EMBL" id="RZUL01000002">
    <property type="protein sequence ID" value="RVT42014.1"/>
    <property type="molecule type" value="Genomic_DNA"/>
</dbReference>
<dbReference type="Proteomes" id="UP000282977">
    <property type="component" value="Unassembled WGS sequence"/>
</dbReference>
<evidence type="ECO:0000313" key="3">
    <source>
        <dbReference type="Proteomes" id="UP000282977"/>
    </source>
</evidence>
<gene>
    <name evidence="2" type="ORF">ENE74_07145</name>
</gene>
<proteinExistence type="predicted"/>
<protein>
    <submittedName>
        <fullName evidence="2">RNA-binding protein</fullName>
    </submittedName>
</protein>
<keyword evidence="3" id="KW-1185">Reference proteome</keyword>
<comment type="caution">
    <text evidence="2">The sequence shown here is derived from an EMBL/GenBank/DDBJ whole genome shotgun (WGS) entry which is preliminary data.</text>
</comment>
<evidence type="ECO:0000256" key="1">
    <source>
        <dbReference type="SAM" id="MobiDB-lite"/>
    </source>
</evidence>
<accession>A0A437J967</accession>
<dbReference type="OrthoDB" id="7867377at2"/>
<organism evidence="2 3">
    <name type="scientific">Sphingobium algorifonticola</name>
    <dbReference type="NCBI Taxonomy" id="2008318"/>
    <lineage>
        <taxon>Bacteria</taxon>
        <taxon>Pseudomonadati</taxon>
        <taxon>Pseudomonadota</taxon>
        <taxon>Alphaproteobacteria</taxon>
        <taxon>Sphingomonadales</taxon>
        <taxon>Sphingomonadaceae</taxon>
        <taxon>Sphingobium</taxon>
    </lineage>
</organism>
<name>A0A437J967_9SPHN</name>